<evidence type="ECO:0000313" key="10">
    <source>
        <dbReference type="Proteomes" id="UP000647133"/>
    </source>
</evidence>
<dbReference type="NCBIfam" id="TIGR01178">
    <property type="entry name" value="ade"/>
    <property type="match status" value="1"/>
</dbReference>
<dbReference type="EMBL" id="JACYTQ010000001">
    <property type="protein sequence ID" value="MBD8487936.1"/>
    <property type="molecule type" value="Genomic_DNA"/>
</dbReference>
<dbReference type="CDD" id="cd01295">
    <property type="entry name" value="AdeC"/>
    <property type="match status" value="1"/>
</dbReference>
<keyword evidence="3 6" id="KW-0378">Hydrolase</keyword>
<organism evidence="9 10">
    <name type="scientific">Echinicola arenosa</name>
    <dbReference type="NCBI Taxonomy" id="2774144"/>
    <lineage>
        <taxon>Bacteria</taxon>
        <taxon>Pseudomonadati</taxon>
        <taxon>Bacteroidota</taxon>
        <taxon>Cytophagia</taxon>
        <taxon>Cytophagales</taxon>
        <taxon>Cyclobacteriaceae</taxon>
        <taxon>Echinicola</taxon>
    </lineage>
</organism>
<dbReference type="HAMAP" id="MF_01518">
    <property type="entry name" value="Adenine_deamin"/>
    <property type="match status" value="1"/>
</dbReference>
<evidence type="ECO:0000259" key="7">
    <source>
        <dbReference type="Pfam" id="PF01979"/>
    </source>
</evidence>
<comment type="similarity">
    <text evidence="1 6">Belongs to the metallo-dependent hydrolases superfamily. Adenine deaminase family.</text>
</comment>
<gene>
    <name evidence="6 9" type="primary">ade</name>
    <name evidence="9" type="ORF">IFO69_04150</name>
</gene>
<comment type="catalytic activity">
    <reaction evidence="5 6">
        <text>adenine + H2O + H(+) = hypoxanthine + NH4(+)</text>
        <dbReference type="Rhea" id="RHEA:23688"/>
        <dbReference type="ChEBI" id="CHEBI:15377"/>
        <dbReference type="ChEBI" id="CHEBI:15378"/>
        <dbReference type="ChEBI" id="CHEBI:16708"/>
        <dbReference type="ChEBI" id="CHEBI:17368"/>
        <dbReference type="ChEBI" id="CHEBI:28938"/>
        <dbReference type="EC" id="3.5.4.2"/>
    </reaction>
</comment>
<dbReference type="Proteomes" id="UP000647133">
    <property type="component" value="Unassembled WGS sequence"/>
</dbReference>
<feature type="domain" description="Adenine deaminase C-terminal" evidence="8">
    <location>
        <begin position="370"/>
        <end position="535"/>
    </location>
</feature>
<evidence type="ECO:0000256" key="3">
    <source>
        <dbReference type="ARBA" id="ARBA00022801"/>
    </source>
</evidence>
<proteinExistence type="inferred from homology"/>
<dbReference type="InterPro" id="IPR006680">
    <property type="entry name" value="Amidohydro-rel"/>
</dbReference>
<dbReference type="SUPFAM" id="SSF51556">
    <property type="entry name" value="Metallo-dependent hydrolases"/>
    <property type="match status" value="1"/>
</dbReference>
<protein>
    <recommendedName>
        <fullName evidence="2 6">Adenine deaminase</fullName>
        <shortName evidence="6">Adenase</shortName>
        <shortName evidence="6">Adenine aminase</shortName>
        <ecNumber evidence="2 6">3.5.4.2</ecNumber>
    </recommendedName>
</protein>
<dbReference type="InterPro" id="IPR006679">
    <property type="entry name" value="Adenine_deam"/>
</dbReference>
<dbReference type="Gene3D" id="3.20.20.140">
    <property type="entry name" value="Metal-dependent hydrolases"/>
    <property type="match status" value="1"/>
</dbReference>
<dbReference type="EC" id="3.5.4.2" evidence="2 6"/>
<reference evidence="9 10" key="1">
    <citation type="submission" date="2020-09" db="EMBL/GenBank/DDBJ databases">
        <title>Echinicola sp. CAU 1574 isolated from sand of Sido Beach.</title>
        <authorList>
            <person name="Kim W."/>
        </authorList>
    </citation>
    <scope>NUCLEOTIDE SEQUENCE [LARGE SCALE GENOMIC DNA]</scope>
    <source>
        <strain evidence="9 10">CAU 1574</strain>
    </source>
</reference>
<evidence type="ECO:0000259" key="8">
    <source>
        <dbReference type="Pfam" id="PF13382"/>
    </source>
</evidence>
<dbReference type="PANTHER" id="PTHR11113:SF2">
    <property type="entry name" value="ADENINE DEAMINASE"/>
    <property type="match status" value="1"/>
</dbReference>
<dbReference type="InterPro" id="IPR032466">
    <property type="entry name" value="Metal_Hydrolase"/>
</dbReference>
<dbReference type="GO" id="GO:0000034">
    <property type="term" value="F:adenine deaminase activity"/>
    <property type="evidence" value="ECO:0007669"/>
    <property type="project" value="UniProtKB-EC"/>
</dbReference>
<evidence type="ECO:0000313" key="9">
    <source>
        <dbReference type="EMBL" id="MBD8487936.1"/>
    </source>
</evidence>
<evidence type="ECO:0000256" key="2">
    <source>
        <dbReference type="ARBA" id="ARBA00012782"/>
    </source>
</evidence>
<dbReference type="PANTHER" id="PTHR11113">
    <property type="entry name" value="N-ACETYLGLUCOSAMINE-6-PHOSPHATE DEACETYLASE"/>
    <property type="match status" value="1"/>
</dbReference>
<dbReference type="Pfam" id="PF01979">
    <property type="entry name" value="Amidohydro_1"/>
    <property type="match status" value="1"/>
</dbReference>
<evidence type="ECO:0000256" key="6">
    <source>
        <dbReference type="HAMAP-Rule" id="MF_01518"/>
    </source>
</evidence>
<evidence type="ECO:0000256" key="5">
    <source>
        <dbReference type="ARBA" id="ARBA00047720"/>
    </source>
</evidence>
<dbReference type="InterPro" id="IPR026912">
    <property type="entry name" value="Adenine_deam_C"/>
</dbReference>
<dbReference type="SUPFAM" id="SSF51338">
    <property type="entry name" value="Composite domain of metallo-dependent hydrolases"/>
    <property type="match status" value="1"/>
</dbReference>
<dbReference type="InterPro" id="IPR011059">
    <property type="entry name" value="Metal-dep_hydrolase_composite"/>
</dbReference>
<evidence type="ECO:0000256" key="1">
    <source>
        <dbReference type="ARBA" id="ARBA00006773"/>
    </source>
</evidence>
<keyword evidence="4 6" id="KW-0464">Manganese</keyword>
<sequence>MNTFFIDGQLVDVINKTIVNNRITIKDGLISAINPIESAPKQYILPGFIDAHVHVESSMLIPSEFARLASVHGTVATVSDPHEIANVCGKEGVEYMIENGKQINFKFYFGAPSCVPATPFETAGGEISLEDLEDLLSRPEVSYLAEMMNWPGTVNRDPEVMKKIAIAQKFGKPVDGHAPGLKGEMAKKYITAGISTDHECFTAEEALDKLQYGMKIAIREGSAAKNFDALIDLIDDYYDKIMFCSDDKHPDNLAEGHINKLVSRAVKIGKDLFKVLQVACINPIEHYQMDVGKLQVGDKADFIISKDLVAFDIIATYVNGKKIAENGQTLMPSIPSNLINNFNTSPKSPADFEIQAKGDSVKVIVAQDGQLITPQAAGKIKIKEGLAESNIEEDILKISVINRYEDQSPAISFIKNFGLKEGAIASSVGHDSHNILAVGVDNTSIAKAVNLIIEAKGGISAVSKTEDFLLPLPIGGIMSNENGYDIATAYTKIDLMAKKMGSTLNSPFMTLSFMALLVIPELKLSDQGLFDGLKFEFSPLFLE</sequence>
<dbReference type="Pfam" id="PF13382">
    <property type="entry name" value="Adenine_deam_C"/>
    <property type="match status" value="1"/>
</dbReference>
<evidence type="ECO:0000256" key="4">
    <source>
        <dbReference type="ARBA" id="ARBA00023211"/>
    </source>
</evidence>
<dbReference type="RefSeq" id="WP_192008594.1">
    <property type="nucleotide sequence ID" value="NZ_JACYTQ010000001.1"/>
</dbReference>
<feature type="domain" description="Amidohydrolase-related" evidence="7">
    <location>
        <begin position="43"/>
        <end position="321"/>
    </location>
</feature>
<keyword evidence="10" id="KW-1185">Reference proteome</keyword>
<comment type="caution">
    <text evidence="9">The sequence shown here is derived from an EMBL/GenBank/DDBJ whole genome shotgun (WGS) entry which is preliminary data.</text>
</comment>
<accession>A0ABR9AGS1</accession>
<name>A0ABR9AGS1_9BACT</name>
<comment type="cofactor">
    <cofactor evidence="6">
        <name>Mn(2+)</name>
        <dbReference type="ChEBI" id="CHEBI:29035"/>
    </cofactor>
</comment>